<dbReference type="AlphaFoldDB" id="A0AAV5TZ87"/>
<name>A0AAV5TZ87_9BILA</name>
<feature type="transmembrane region" description="Helical" evidence="1">
    <location>
        <begin position="6"/>
        <end position="25"/>
    </location>
</feature>
<protein>
    <recommendedName>
        <fullName evidence="4">G protein-coupled receptor</fullName>
    </recommendedName>
</protein>
<evidence type="ECO:0000313" key="2">
    <source>
        <dbReference type="EMBL" id="GMS99422.1"/>
    </source>
</evidence>
<feature type="non-terminal residue" evidence="2">
    <location>
        <position position="131"/>
    </location>
</feature>
<comment type="caution">
    <text evidence="2">The sequence shown here is derived from an EMBL/GenBank/DDBJ whole genome shotgun (WGS) entry which is preliminary data.</text>
</comment>
<gene>
    <name evidence="2" type="ORF">PENTCL1PPCAC_21597</name>
</gene>
<keyword evidence="3" id="KW-1185">Reference proteome</keyword>
<sequence length="131" mass="15121">QYNIWSSLLGYLLFAFIIHASRKHYKQIFNRRLPDGLLILIFAFVADVMKMRMHLFFLFSEPTQEGQLWTLPTSISACTLGLWIFYAHFLVTYCDALRFIVTSTVLIRKSIIKGLGAVTVLQVALLFETNL</sequence>
<organism evidence="2 3">
    <name type="scientific">Pristionchus entomophagus</name>
    <dbReference type="NCBI Taxonomy" id="358040"/>
    <lineage>
        <taxon>Eukaryota</taxon>
        <taxon>Metazoa</taxon>
        <taxon>Ecdysozoa</taxon>
        <taxon>Nematoda</taxon>
        <taxon>Chromadorea</taxon>
        <taxon>Rhabditida</taxon>
        <taxon>Rhabditina</taxon>
        <taxon>Diplogasteromorpha</taxon>
        <taxon>Diplogasteroidea</taxon>
        <taxon>Neodiplogasteridae</taxon>
        <taxon>Pristionchus</taxon>
    </lineage>
</organism>
<feature type="transmembrane region" description="Helical" evidence="1">
    <location>
        <begin position="111"/>
        <end position="127"/>
    </location>
</feature>
<feature type="non-terminal residue" evidence="2">
    <location>
        <position position="1"/>
    </location>
</feature>
<keyword evidence="1" id="KW-0472">Membrane</keyword>
<evidence type="ECO:0000313" key="3">
    <source>
        <dbReference type="Proteomes" id="UP001432027"/>
    </source>
</evidence>
<dbReference type="EMBL" id="BTSX01000005">
    <property type="protein sequence ID" value="GMS99422.1"/>
    <property type="molecule type" value="Genomic_DNA"/>
</dbReference>
<evidence type="ECO:0008006" key="4">
    <source>
        <dbReference type="Google" id="ProtNLM"/>
    </source>
</evidence>
<keyword evidence="1" id="KW-0812">Transmembrane</keyword>
<dbReference type="Proteomes" id="UP001432027">
    <property type="component" value="Unassembled WGS sequence"/>
</dbReference>
<feature type="transmembrane region" description="Helical" evidence="1">
    <location>
        <begin position="71"/>
        <end position="91"/>
    </location>
</feature>
<feature type="transmembrane region" description="Helical" evidence="1">
    <location>
        <begin position="37"/>
        <end position="59"/>
    </location>
</feature>
<proteinExistence type="predicted"/>
<keyword evidence="1" id="KW-1133">Transmembrane helix</keyword>
<accession>A0AAV5TZ87</accession>
<evidence type="ECO:0000256" key="1">
    <source>
        <dbReference type="SAM" id="Phobius"/>
    </source>
</evidence>
<reference evidence="2" key="1">
    <citation type="submission" date="2023-10" db="EMBL/GenBank/DDBJ databases">
        <title>Genome assembly of Pristionchus species.</title>
        <authorList>
            <person name="Yoshida K."/>
            <person name="Sommer R.J."/>
        </authorList>
    </citation>
    <scope>NUCLEOTIDE SEQUENCE</scope>
    <source>
        <strain evidence="2">RS0144</strain>
    </source>
</reference>